<feature type="compositionally biased region" description="Low complexity" evidence="3">
    <location>
        <begin position="164"/>
        <end position="178"/>
    </location>
</feature>
<keyword evidence="4" id="KW-0732">Signal</keyword>
<keyword evidence="7" id="KW-1185">Reference proteome</keyword>
<feature type="compositionally biased region" description="Gly residues" evidence="3">
    <location>
        <begin position="207"/>
        <end position="217"/>
    </location>
</feature>
<organism evidence="6 7">
    <name type="scientific">Elsinoe ampelina</name>
    <dbReference type="NCBI Taxonomy" id="302913"/>
    <lineage>
        <taxon>Eukaryota</taxon>
        <taxon>Fungi</taxon>
        <taxon>Dikarya</taxon>
        <taxon>Ascomycota</taxon>
        <taxon>Pezizomycotina</taxon>
        <taxon>Dothideomycetes</taxon>
        <taxon>Dothideomycetidae</taxon>
        <taxon>Myriangiales</taxon>
        <taxon>Elsinoaceae</taxon>
        <taxon>Elsinoe</taxon>
    </lineage>
</organism>
<feature type="compositionally biased region" description="Low complexity" evidence="3">
    <location>
        <begin position="218"/>
        <end position="228"/>
    </location>
</feature>
<evidence type="ECO:0000256" key="2">
    <source>
        <dbReference type="ARBA" id="ARBA00023026"/>
    </source>
</evidence>
<evidence type="ECO:0000256" key="3">
    <source>
        <dbReference type="SAM" id="MobiDB-lite"/>
    </source>
</evidence>
<protein>
    <recommendedName>
        <fullName evidence="5">LysM domain-containing protein</fullName>
    </recommendedName>
</protein>
<feature type="domain" description="LysM" evidence="5">
    <location>
        <begin position="536"/>
        <end position="582"/>
    </location>
</feature>
<dbReference type="SUPFAM" id="SSF54106">
    <property type="entry name" value="LysM domain"/>
    <property type="match status" value="2"/>
</dbReference>
<dbReference type="AlphaFoldDB" id="A0A6A6G5H4"/>
<feature type="region of interest" description="Disordered" evidence="3">
    <location>
        <begin position="588"/>
        <end position="611"/>
    </location>
</feature>
<feature type="compositionally biased region" description="Gly residues" evidence="3">
    <location>
        <begin position="229"/>
        <end position="251"/>
    </location>
</feature>
<dbReference type="InterPro" id="IPR023346">
    <property type="entry name" value="Lysozyme-like_dom_sf"/>
</dbReference>
<dbReference type="InterPro" id="IPR018392">
    <property type="entry name" value="LysM"/>
</dbReference>
<dbReference type="GO" id="GO:0008061">
    <property type="term" value="F:chitin binding"/>
    <property type="evidence" value="ECO:0007669"/>
    <property type="project" value="UniProtKB-KW"/>
</dbReference>
<feature type="compositionally biased region" description="Low complexity" evidence="3">
    <location>
        <begin position="362"/>
        <end position="397"/>
    </location>
</feature>
<feature type="signal peptide" evidence="4">
    <location>
        <begin position="1"/>
        <end position="18"/>
    </location>
</feature>
<feature type="compositionally biased region" description="Low complexity" evidence="3">
    <location>
        <begin position="50"/>
        <end position="63"/>
    </location>
</feature>
<feature type="chain" id="PRO_5025535125" description="LysM domain-containing protein" evidence="4">
    <location>
        <begin position="19"/>
        <end position="839"/>
    </location>
</feature>
<dbReference type="PROSITE" id="PS51782">
    <property type="entry name" value="LYSM"/>
    <property type="match status" value="2"/>
</dbReference>
<evidence type="ECO:0000313" key="6">
    <source>
        <dbReference type="EMBL" id="KAF2220952.1"/>
    </source>
</evidence>
<evidence type="ECO:0000256" key="4">
    <source>
        <dbReference type="SAM" id="SignalP"/>
    </source>
</evidence>
<feature type="compositionally biased region" description="Pro residues" evidence="3">
    <location>
        <begin position="69"/>
        <end position="78"/>
    </location>
</feature>
<dbReference type="SUPFAM" id="SSF53955">
    <property type="entry name" value="Lysozyme-like"/>
    <property type="match status" value="1"/>
</dbReference>
<dbReference type="SMART" id="SM00257">
    <property type="entry name" value="LysM"/>
    <property type="match status" value="2"/>
</dbReference>
<proteinExistence type="predicted"/>
<name>A0A6A6G5H4_9PEZI</name>
<feature type="region of interest" description="Disordered" evidence="3">
    <location>
        <begin position="311"/>
        <end position="413"/>
    </location>
</feature>
<dbReference type="PANTHER" id="PTHR34997">
    <property type="entry name" value="AM15"/>
    <property type="match status" value="1"/>
</dbReference>
<evidence type="ECO:0000313" key="7">
    <source>
        <dbReference type="Proteomes" id="UP000799538"/>
    </source>
</evidence>
<dbReference type="Gene3D" id="3.10.350.10">
    <property type="entry name" value="LysM domain"/>
    <property type="match status" value="2"/>
</dbReference>
<sequence length="839" mass="85291">MRVISTLAALALTGSAVAGPLHGNHGKLHRRNGRKHPGFHYIHANTTTSAIGSGVSGSSPSSSIVEPYPADPSIPAPAAPTTSDSGSAIVAPASECGASPETVVEGVATETQTKTITSTLTYTTTDGPSTYVTTSTKVETIKIIVKYTTIVVPGPNSPAPTSPPTTGSNGGSSSDDGTVPVDGESVPSTGGKNSNGNGSGSDSSNGSGSGSGNGSGNFPGNYPSDGSDNGSGNGSENGSGSGSDNGSGNGSGSDSDSDNDGNDDWEDGSGSDGSGSTTTSVQVPPYPTNLPTYPNGTASYNGSYPVTPGLHFGSKTKKTKKHKKTKKVKTTTKKAIKTTPIHSTKRRNPTSSSAVVVNPVKTSSSTTTARTSAPTTRAPTTRVSSTTSKTTTSSTSSAVDGVPPPNQTGANTVKGCQKWYTPVSGDWCSKVADANGITVSDFISWNPSVGSDCTTMYAGWSYCVAIKIGGASTTASQRASTTIQTTVRPTTSPAVPTTTTASAITTRATTTPATSAAPTGVPAPSPIREDVPGCTKWDLVVSGDTCDVFAARNGVSSSSIISLNPSVGSNCGGLWLGYYFCVSTSASGTSPTTSRAATTSTTPYPSSTANPSPGAYHVYRGSGSVADGWPSQSQWLDFDTMWRTNLPNIGTNCGWMTDPSGAPVVANTAQETADLRSAIVKIADANSLPRSFVLAIVQQESNGCVRVHTTFNPVRNPGLMQTHNGAGTCNDKSQSLYLLSPQCTASRIEQMVIDGVQGTTDGDGLVQTVAKSGYASGQVARWYAGARIYNGGEAGGNWNRQDLSVTAGTRCYASDVANRLTGWAQGTSGCEDAVRAGTL</sequence>
<keyword evidence="1" id="KW-0147">Chitin-binding</keyword>
<feature type="compositionally biased region" description="Low complexity" evidence="3">
    <location>
        <begin position="79"/>
        <end position="88"/>
    </location>
</feature>
<feature type="compositionally biased region" description="Basic residues" evidence="3">
    <location>
        <begin position="314"/>
        <end position="336"/>
    </location>
</feature>
<keyword evidence="2" id="KW-0843">Virulence</keyword>
<evidence type="ECO:0000256" key="1">
    <source>
        <dbReference type="ARBA" id="ARBA00022669"/>
    </source>
</evidence>
<dbReference type="Pfam" id="PF01476">
    <property type="entry name" value="LysM"/>
    <property type="match status" value="2"/>
</dbReference>
<feature type="compositionally biased region" description="Low complexity" evidence="3">
    <location>
        <begin position="188"/>
        <end position="206"/>
    </location>
</feature>
<dbReference type="CDD" id="cd00118">
    <property type="entry name" value="LysM"/>
    <property type="match status" value="2"/>
</dbReference>
<dbReference type="Proteomes" id="UP000799538">
    <property type="component" value="Unassembled WGS sequence"/>
</dbReference>
<dbReference type="EMBL" id="ML992511">
    <property type="protein sequence ID" value="KAF2220952.1"/>
    <property type="molecule type" value="Genomic_DNA"/>
</dbReference>
<feature type="compositionally biased region" description="Low complexity" evidence="3">
    <location>
        <begin position="488"/>
        <end position="522"/>
    </location>
</feature>
<reference evidence="7" key="1">
    <citation type="journal article" date="2020" name="Stud. Mycol.">
        <title>101 Dothideomycetes genomes: A test case for predicting lifestyles and emergence of pathogens.</title>
        <authorList>
            <person name="Haridas S."/>
            <person name="Albert R."/>
            <person name="Binder M."/>
            <person name="Bloem J."/>
            <person name="LaButti K."/>
            <person name="Salamov A."/>
            <person name="Andreopoulos B."/>
            <person name="Baker S."/>
            <person name="Barry K."/>
            <person name="Bills G."/>
            <person name="Bluhm B."/>
            <person name="Cannon C."/>
            <person name="Castanera R."/>
            <person name="Culley D."/>
            <person name="Daum C."/>
            <person name="Ezra D."/>
            <person name="Gonzalez J."/>
            <person name="Henrissat B."/>
            <person name="Kuo A."/>
            <person name="Liang C."/>
            <person name="Lipzen A."/>
            <person name="Lutzoni F."/>
            <person name="Magnuson J."/>
            <person name="Mondo S."/>
            <person name="Nolan M."/>
            <person name="Ohm R."/>
            <person name="Pangilinan J."/>
            <person name="Park H.-J."/>
            <person name="Ramirez L."/>
            <person name="Alfaro M."/>
            <person name="Sun H."/>
            <person name="Tritt A."/>
            <person name="Yoshinaga Y."/>
            <person name="Zwiers L.-H."/>
            <person name="Turgeon B."/>
            <person name="Goodwin S."/>
            <person name="Spatafora J."/>
            <person name="Crous P."/>
            <person name="Grigoriev I."/>
        </authorList>
    </citation>
    <scope>NUCLEOTIDE SEQUENCE [LARGE SCALE GENOMIC DNA]</scope>
    <source>
        <strain evidence="7">CECT 20119</strain>
    </source>
</reference>
<feature type="region of interest" description="Disordered" evidence="3">
    <location>
        <begin position="488"/>
        <end position="528"/>
    </location>
</feature>
<dbReference type="InterPro" id="IPR036779">
    <property type="entry name" value="LysM_dom_sf"/>
</dbReference>
<feature type="domain" description="LysM" evidence="5">
    <location>
        <begin position="418"/>
        <end position="464"/>
    </location>
</feature>
<feature type="compositionally biased region" description="Acidic residues" evidence="3">
    <location>
        <begin position="255"/>
        <end position="269"/>
    </location>
</feature>
<gene>
    <name evidence="6" type="ORF">BDZ85DRAFT_222027</name>
</gene>
<accession>A0A6A6G5H4</accession>
<evidence type="ECO:0000259" key="5">
    <source>
        <dbReference type="PROSITE" id="PS51782"/>
    </source>
</evidence>
<dbReference type="OrthoDB" id="1193027at2759"/>
<feature type="region of interest" description="Disordered" evidence="3">
    <location>
        <begin position="50"/>
        <end position="89"/>
    </location>
</feature>
<feature type="region of interest" description="Disordered" evidence="3">
    <location>
        <begin position="151"/>
        <end position="294"/>
    </location>
</feature>
<dbReference type="PANTHER" id="PTHR34997:SF1">
    <property type="entry name" value="PEPTIDOGLYCAN-BINDING LYSIN DOMAIN"/>
    <property type="match status" value="1"/>
</dbReference>
<dbReference type="InterPro" id="IPR052210">
    <property type="entry name" value="LysM1-like"/>
</dbReference>